<dbReference type="Pfam" id="PF13360">
    <property type="entry name" value="PQQ_2"/>
    <property type="match status" value="1"/>
</dbReference>
<dbReference type="Gene3D" id="2.40.10.480">
    <property type="match status" value="1"/>
</dbReference>
<feature type="domain" description="Pyrrolo-quinoline quinone repeat" evidence="2">
    <location>
        <begin position="97"/>
        <end position="321"/>
    </location>
</feature>
<dbReference type="InterPro" id="IPR018391">
    <property type="entry name" value="PQQ_b-propeller_rpt"/>
</dbReference>
<accession>A0A0D6JPC8</accession>
<evidence type="ECO:0000313" key="4">
    <source>
        <dbReference type="Proteomes" id="UP000198902"/>
    </source>
</evidence>
<dbReference type="PANTHER" id="PTHR34512">
    <property type="entry name" value="CELL SURFACE PROTEIN"/>
    <property type="match status" value="1"/>
</dbReference>
<dbReference type="InterPro" id="IPR015943">
    <property type="entry name" value="WD40/YVTN_repeat-like_dom_sf"/>
</dbReference>
<dbReference type="SUPFAM" id="SSF50998">
    <property type="entry name" value="Quinoprotein alcohol dehydrogenase-like"/>
    <property type="match status" value="1"/>
</dbReference>
<feature type="region of interest" description="Disordered" evidence="1">
    <location>
        <begin position="38"/>
        <end position="69"/>
    </location>
</feature>
<dbReference type="Gene3D" id="2.130.10.10">
    <property type="entry name" value="YVTN repeat-like/Quinoprotein amine dehydrogenase"/>
    <property type="match status" value="1"/>
</dbReference>
<dbReference type="AlphaFoldDB" id="A0A0D6JPC8"/>
<evidence type="ECO:0000313" key="3">
    <source>
        <dbReference type="EMBL" id="CQR49405.1"/>
    </source>
</evidence>
<gene>
    <name evidence="3" type="primary">bamB_3</name>
    <name evidence="3" type="ORF">BN996_00866</name>
</gene>
<dbReference type="Proteomes" id="UP000198902">
    <property type="component" value="Unassembled WGS sequence"/>
</dbReference>
<evidence type="ECO:0000259" key="2">
    <source>
        <dbReference type="Pfam" id="PF13360"/>
    </source>
</evidence>
<dbReference type="EMBL" id="CSTE01000002">
    <property type="protein sequence ID" value="CQR49405.1"/>
    <property type="molecule type" value="Genomic_DNA"/>
</dbReference>
<dbReference type="InterPro" id="IPR011047">
    <property type="entry name" value="Quinoprotein_ADH-like_sf"/>
</dbReference>
<dbReference type="InterPro" id="IPR002372">
    <property type="entry name" value="PQQ_rpt_dom"/>
</dbReference>
<dbReference type="OrthoDB" id="136681at2157"/>
<sequence>MTRSGPDAGLSRRSFVGALGTGAAVGLAGCLGGDEGSTGDGRADWPHPYFSPEGTGYNPRATGPASMPSESWGVEVDGLELARPVVFGETVYLATSERLRAFSVADGTERWSVESDSQSGFRSSVTVDSERVYVGHVGARTGVLAFTHGGEEAWHAPSESSVWAPVVRPEPDRDRLYVSDTAGNLYRVRASDGTVEWREEVFGPVRSLAARYDTVVAGTEGGEVVTLRDEGGERGATGEWRTKHPGGVQSLAVAQSGDVFAGFFGAGVARLRGDLRAGAVGWHREEPSPHGSLVVGPRRVFSTDGTGLDAFDKRTGTPSWAAGDDFFAPPAGAGDTVFVSDTSDDGGVVAYDAGGGVGLDDTRIGAVRWRYDLAGRALTGPTPAGDALFVVESGGDDGPRRLVALRAE</sequence>
<dbReference type="PROSITE" id="PS51318">
    <property type="entry name" value="TAT"/>
    <property type="match status" value="1"/>
</dbReference>
<organism evidence="3 4">
    <name type="scientific">Haloferax massiliensis</name>
    <dbReference type="NCBI Taxonomy" id="1476858"/>
    <lineage>
        <taxon>Archaea</taxon>
        <taxon>Methanobacteriati</taxon>
        <taxon>Methanobacteriota</taxon>
        <taxon>Stenosarchaea group</taxon>
        <taxon>Halobacteria</taxon>
        <taxon>Halobacteriales</taxon>
        <taxon>Haloferacaceae</taxon>
        <taxon>Haloferax</taxon>
    </lineage>
</organism>
<name>A0A0D6JPC8_9EURY</name>
<reference evidence="4" key="1">
    <citation type="submission" date="2015-03" db="EMBL/GenBank/DDBJ databases">
        <authorList>
            <person name="Urmite Genomes"/>
        </authorList>
    </citation>
    <scope>NUCLEOTIDE SEQUENCE [LARGE SCALE GENOMIC DNA]</scope>
    <source>
        <strain evidence="4">Arc-Hr</strain>
    </source>
</reference>
<dbReference type="PROSITE" id="PS51257">
    <property type="entry name" value="PROKAR_LIPOPROTEIN"/>
    <property type="match status" value="1"/>
</dbReference>
<dbReference type="SMART" id="SM00564">
    <property type="entry name" value="PQQ"/>
    <property type="match status" value="3"/>
</dbReference>
<dbReference type="PANTHER" id="PTHR34512:SF30">
    <property type="entry name" value="OUTER MEMBRANE PROTEIN ASSEMBLY FACTOR BAMB"/>
    <property type="match status" value="1"/>
</dbReference>
<protein>
    <submittedName>
        <fullName evidence="3">Outer membrane protein assembly factor BamB</fullName>
    </submittedName>
</protein>
<keyword evidence="4" id="KW-1185">Reference proteome</keyword>
<dbReference type="RefSeq" id="WP_089777336.1">
    <property type="nucleotide sequence ID" value="NZ_CABLRR010000002.1"/>
</dbReference>
<proteinExistence type="predicted"/>
<dbReference type="InterPro" id="IPR006311">
    <property type="entry name" value="TAT_signal"/>
</dbReference>
<evidence type="ECO:0000256" key="1">
    <source>
        <dbReference type="SAM" id="MobiDB-lite"/>
    </source>
</evidence>